<feature type="transmembrane region" description="Helical" evidence="6">
    <location>
        <begin position="183"/>
        <end position="203"/>
    </location>
</feature>
<feature type="transmembrane region" description="Helical" evidence="6">
    <location>
        <begin position="153"/>
        <end position="177"/>
    </location>
</feature>
<feature type="transmembrane region" description="Helical" evidence="6">
    <location>
        <begin position="364"/>
        <end position="383"/>
    </location>
</feature>
<comment type="caution">
    <text evidence="8">The sequence shown here is derived from an EMBL/GenBank/DDBJ whole genome shotgun (WGS) entry which is preliminary data.</text>
</comment>
<feature type="transmembrane region" description="Helical" evidence="6">
    <location>
        <begin position="269"/>
        <end position="287"/>
    </location>
</feature>
<feature type="transmembrane region" description="Helical" evidence="6">
    <location>
        <begin position="27"/>
        <end position="47"/>
    </location>
</feature>
<feature type="transmembrane region" description="Helical" evidence="6">
    <location>
        <begin position="123"/>
        <end position="141"/>
    </location>
</feature>
<dbReference type="InterPro" id="IPR011701">
    <property type="entry name" value="MFS"/>
</dbReference>
<feature type="transmembrane region" description="Helical" evidence="6">
    <location>
        <begin position="235"/>
        <end position="257"/>
    </location>
</feature>
<sequence length="446" mass="46719">MYYITGEMTIDMKNSIASTGTKVSASLYILPFILVGSFLSIFDQFVINVAAPAIISSLHPSAAEFEGIMSGYALVYGVGLIVGGRLGDRFGRRRIYRLGLFLFAVTSLLCGAAQTALQLVVARLLQGISGAIMVPQVLALIRVSYEDNARVQALSAFGVSIGLGQIMGQVLGGWIPAWDFLGLGWRMIFLANMPICLIAGIGCRSLPTSQNAAHGAHQKQLGNPLRLFRYRGYTVGIFLNVCLYAAIVPFFVVLGLYLQNICELTPQTAGLVFMAVGTGFVLASSAGPALMRKFAPPRVLICGTICTSAGILAVLLGTITSLSTAIPFVILALFVLGVGNGTVIPIATGIVLRYLPMEDAGVGGAILTTGQQLAGALGIVLTGEFLMGDGASLASPATYVDGLALQVCAASAALCCAALLSRIPTATQNPQRSSNFSACHKFHITL</sequence>
<dbReference type="eggNOG" id="COG0477">
    <property type="taxonomic scope" value="Bacteria"/>
</dbReference>
<keyword evidence="2" id="KW-0813">Transport</keyword>
<name>F5RNG6_9FIRM</name>
<evidence type="ECO:0000256" key="4">
    <source>
        <dbReference type="ARBA" id="ARBA00022989"/>
    </source>
</evidence>
<dbReference type="OrthoDB" id="102502at2"/>
<evidence type="ECO:0000256" key="1">
    <source>
        <dbReference type="ARBA" id="ARBA00004651"/>
    </source>
</evidence>
<dbReference type="CDD" id="cd17321">
    <property type="entry name" value="MFS_MMR_MDR_like"/>
    <property type="match status" value="1"/>
</dbReference>
<feature type="transmembrane region" description="Helical" evidence="6">
    <location>
        <begin position="403"/>
        <end position="423"/>
    </location>
</feature>
<dbReference type="InterPro" id="IPR020846">
    <property type="entry name" value="MFS_dom"/>
</dbReference>
<feature type="domain" description="Major facilitator superfamily (MFS) profile" evidence="7">
    <location>
        <begin position="29"/>
        <end position="427"/>
    </location>
</feature>
<keyword evidence="4 6" id="KW-1133">Transmembrane helix</keyword>
<keyword evidence="9" id="KW-1185">Reference proteome</keyword>
<proteinExistence type="predicted"/>
<accession>F5RNG6</accession>
<dbReference type="Gene3D" id="1.20.1720.10">
    <property type="entry name" value="Multidrug resistance protein D"/>
    <property type="match status" value="1"/>
</dbReference>
<gene>
    <name evidence="8" type="ORF">HMPREF9081_1802</name>
</gene>
<dbReference type="SUPFAM" id="SSF103473">
    <property type="entry name" value="MFS general substrate transporter"/>
    <property type="match status" value="1"/>
</dbReference>
<evidence type="ECO:0000256" key="5">
    <source>
        <dbReference type="ARBA" id="ARBA00023136"/>
    </source>
</evidence>
<evidence type="ECO:0000256" key="2">
    <source>
        <dbReference type="ARBA" id="ARBA00022448"/>
    </source>
</evidence>
<dbReference type="AlphaFoldDB" id="F5RNG6"/>
<evidence type="ECO:0000259" key="7">
    <source>
        <dbReference type="PROSITE" id="PS50850"/>
    </source>
</evidence>
<keyword evidence="5 6" id="KW-0472">Membrane</keyword>
<feature type="transmembrane region" description="Helical" evidence="6">
    <location>
        <begin position="67"/>
        <end position="86"/>
    </location>
</feature>
<dbReference type="InterPro" id="IPR036259">
    <property type="entry name" value="MFS_trans_sf"/>
</dbReference>
<dbReference type="EMBL" id="AFHQ01000042">
    <property type="protein sequence ID" value="EGK58935.1"/>
    <property type="molecule type" value="Genomic_DNA"/>
</dbReference>
<reference evidence="8 9" key="1">
    <citation type="submission" date="2011-04" db="EMBL/GenBank/DDBJ databases">
        <authorList>
            <person name="Muzny D."/>
            <person name="Qin X."/>
            <person name="Deng J."/>
            <person name="Jiang H."/>
            <person name="Liu Y."/>
            <person name="Qu J."/>
            <person name="Song X.-Z."/>
            <person name="Zhang L."/>
            <person name="Thornton R."/>
            <person name="Coyle M."/>
            <person name="Francisco L."/>
            <person name="Jackson L."/>
            <person name="Javaid M."/>
            <person name="Korchina V."/>
            <person name="Kovar C."/>
            <person name="Mata R."/>
            <person name="Mathew T."/>
            <person name="Ngo R."/>
            <person name="Nguyen L."/>
            <person name="Nguyen N."/>
            <person name="Okwuonu G."/>
            <person name="Ongeri F."/>
            <person name="Pham C."/>
            <person name="Simmons D."/>
            <person name="Wilczek-Boney K."/>
            <person name="Hale W."/>
            <person name="Jakkamsetti A."/>
            <person name="Pham P."/>
            <person name="Ruth R."/>
            <person name="San Lucas F."/>
            <person name="Warren J."/>
            <person name="Zhang J."/>
            <person name="Zhao Z."/>
            <person name="Zhou C."/>
            <person name="Zhu D."/>
            <person name="Lee S."/>
            <person name="Bess C."/>
            <person name="Blankenburg K."/>
            <person name="Forbes L."/>
            <person name="Fu Q."/>
            <person name="Gubbala S."/>
            <person name="Hirani K."/>
            <person name="Jayaseelan J.C."/>
            <person name="Lara F."/>
            <person name="Munidasa M."/>
            <person name="Palculict T."/>
            <person name="Patil S."/>
            <person name="Pu L.-L."/>
            <person name="Saada N."/>
            <person name="Tang L."/>
            <person name="Weissenberger G."/>
            <person name="Zhu Y."/>
            <person name="Hemphill L."/>
            <person name="Shang Y."/>
            <person name="Youmans B."/>
            <person name="Ayvaz T."/>
            <person name="Ross M."/>
            <person name="Santibanez J."/>
            <person name="Aqrawi P."/>
            <person name="Gross S."/>
            <person name="Joshi V."/>
            <person name="Fowler G."/>
            <person name="Nazareth L."/>
            <person name="Reid J."/>
            <person name="Worley K."/>
            <person name="Petrosino J."/>
            <person name="Highlander S."/>
            <person name="Gibbs R."/>
        </authorList>
    </citation>
    <scope>NUCLEOTIDE SEQUENCE [LARGE SCALE GENOMIC DNA]</scope>
    <source>
        <strain evidence="8 9">DSM 2778</strain>
    </source>
</reference>
<dbReference type="Proteomes" id="UP000004067">
    <property type="component" value="Unassembled WGS sequence"/>
</dbReference>
<dbReference type="HOGENOM" id="CLU_000960_28_2_9"/>
<evidence type="ECO:0000313" key="9">
    <source>
        <dbReference type="Proteomes" id="UP000004067"/>
    </source>
</evidence>
<keyword evidence="3 6" id="KW-0812">Transmembrane</keyword>
<feature type="transmembrane region" description="Helical" evidence="6">
    <location>
        <begin position="325"/>
        <end position="352"/>
    </location>
</feature>
<dbReference type="GO" id="GO:0005886">
    <property type="term" value="C:plasma membrane"/>
    <property type="evidence" value="ECO:0007669"/>
    <property type="project" value="UniProtKB-SubCell"/>
</dbReference>
<organism evidence="8 9">
    <name type="scientific">Centipeda periodontii DSM 2778</name>
    <dbReference type="NCBI Taxonomy" id="888060"/>
    <lineage>
        <taxon>Bacteria</taxon>
        <taxon>Bacillati</taxon>
        <taxon>Bacillota</taxon>
        <taxon>Negativicutes</taxon>
        <taxon>Selenomonadales</taxon>
        <taxon>Selenomonadaceae</taxon>
        <taxon>Centipeda</taxon>
    </lineage>
</organism>
<dbReference type="PRINTS" id="PR01036">
    <property type="entry name" value="TCRTETB"/>
</dbReference>
<protein>
    <submittedName>
        <fullName evidence="8">Major facilitator transporter</fullName>
    </submittedName>
</protein>
<dbReference type="PANTHER" id="PTHR42718">
    <property type="entry name" value="MAJOR FACILITATOR SUPERFAMILY MULTIDRUG TRANSPORTER MFSC"/>
    <property type="match status" value="1"/>
</dbReference>
<dbReference type="PANTHER" id="PTHR42718:SF39">
    <property type="entry name" value="ACTINORHODIN TRANSPORTER-RELATED"/>
    <property type="match status" value="1"/>
</dbReference>
<evidence type="ECO:0000313" key="8">
    <source>
        <dbReference type="EMBL" id="EGK58935.1"/>
    </source>
</evidence>
<feature type="transmembrane region" description="Helical" evidence="6">
    <location>
        <begin position="299"/>
        <end position="319"/>
    </location>
</feature>
<dbReference type="Pfam" id="PF07690">
    <property type="entry name" value="MFS_1"/>
    <property type="match status" value="1"/>
</dbReference>
<dbReference type="PROSITE" id="PS50850">
    <property type="entry name" value="MFS"/>
    <property type="match status" value="1"/>
</dbReference>
<dbReference type="GO" id="GO:0022857">
    <property type="term" value="F:transmembrane transporter activity"/>
    <property type="evidence" value="ECO:0007669"/>
    <property type="project" value="InterPro"/>
</dbReference>
<dbReference type="STRING" id="888060.HMPREF9081_1802"/>
<evidence type="ECO:0000256" key="6">
    <source>
        <dbReference type="SAM" id="Phobius"/>
    </source>
</evidence>
<comment type="subcellular location">
    <subcellularLocation>
        <location evidence="1">Cell membrane</location>
        <topology evidence="1">Multi-pass membrane protein</topology>
    </subcellularLocation>
</comment>
<evidence type="ECO:0000256" key="3">
    <source>
        <dbReference type="ARBA" id="ARBA00022692"/>
    </source>
</evidence>
<feature type="transmembrane region" description="Helical" evidence="6">
    <location>
        <begin position="98"/>
        <end position="117"/>
    </location>
</feature>